<name>A0A564VC13_BIFLI</name>
<evidence type="ECO:0000313" key="1">
    <source>
        <dbReference type="EMBL" id="VUX30005.1"/>
    </source>
</evidence>
<reference evidence="1 2" key="1">
    <citation type="submission" date="2019-07" db="EMBL/GenBank/DDBJ databases">
        <authorList>
            <person name="Hibberd C M."/>
            <person name="Gehrig L. J."/>
            <person name="Chang H.-W."/>
            <person name="Venkatesh S."/>
        </authorList>
    </citation>
    <scope>NUCLEOTIDE SEQUENCE [LARGE SCALE GENOMIC DNA]</scope>
    <source>
        <strain evidence="1">Bifidobacterium_longum_subsp_infantis_JG_Bg463</strain>
    </source>
</reference>
<protein>
    <submittedName>
        <fullName evidence="1">Uncharacterized protein</fullName>
    </submittedName>
</protein>
<evidence type="ECO:0000313" key="2">
    <source>
        <dbReference type="Proteomes" id="UP000345266"/>
    </source>
</evidence>
<gene>
    <name evidence="1" type="ORF">BLJG463_00500</name>
</gene>
<dbReference type="EMBL" id="CABHNT010000006">
    <property type="protein sequence ID" value="VUX30005.1"/>
    <property type="molecule type" value="Genomic_DNA"/>
</dbReference>
<dbReference type="AlphaFoldDB" id="A0A564VC13"/>
<dbReference type="Proteomes" id="UP000345266">
    <property type="component" value="Unassembled WGS sequence"/>
</dbReference>
<proteinExistence type="predicted"/>
<sequence length="149" mass="16329">MKKVPDIGFRALRVDSSCYKDVRKTPAEVEQGALDLDEDNTKEGRSSLDLLFECLPTFQLPYTSSIDVLSGEPFGGYTVCSVNGGQLLACFDKDIPESLIRGMADFDPKPSYVVVAEKSLPDSAARTNFAEIFKQSANALEGQTQIRII</sequence>
<accession>A0A564VC13</accession>
<dbReference type="RefSeq" id="WP_214613882.1">
    <property type="nucleotide sequence ID" value="NZ_CABHND010000002.1"/>
</dbReference>
<organism evidence="1 2">
    <name type="scientific">Bifidobacterium longum subsp. infantis</name>
    <dbReference type="NCBI Taxonomy" id="1682"/>
    <lineage>
        <taxon>Bacteria</taxon>
        <taxon>Bacillati</taxon>
        <taxon>Actinomycetota</taxon>
        <taxon>Actinomycetes</taxon>
        <taxon>Bifidobacteriales</taxon>
        <taxon>Bifidobacteriaceae</taxon>
        <taxon>Bifidobacterium</taxon>
    </lineage>
</organism>